<keyword evidence="4" id="KW-0411">Iron-sulfur</keyword>
<gene>
    <name evidence="6" type="ORF">XJ44_01015</name>
</gene>
<dbReference type="PROSITE" id="PS00198">
    <property type="entry name" value="4FE4S_FER_1"/>
    <property type="match status" value="2"/>
</dbReference>
<dbReference type="PANTHER" id="PTHR43687">
    <property type="entry name" value="ADENYLYLSULFATE REDUCTASE, BETA SUBUNIT"/>
    <property type="match status" value="1"/>
</dbReference>
<dbReference type="InterPro" id="IPR017896">
    <property type="entry name" value="4Fe4S_Fe-S-bd"/>
</dbReference>
<dbReference type="EMBL" id="LBFC01000003">
    <property type="protein sequence ID" value="ONN27987.1"/>
    <property type="molecule type" value="Genomic_DNA"/>
</dbReference>
<dbReference type="PROSITE" id="PS51379">
    <property type="entry name" value="4FE4S_FER_2"/>
    <property type="match status" value="2"/>
</dbReference>
<dbReference type="SUPFAM" id="SSF54862">
    <property type="entry name" value="4Fe-4S ferredoxins"/>
    <property type="match status" value="1"/>
</dbReference>
<organism evidence="6 7">
    <name type="scientific">Thermosipho affectus</name>
    <dbReference type="NCBI Taxonomy" id="660294"/>
    <lineage>
        <taxon>Bacteria</taxon>
        <taxon>Thermotogati</taxon>
        <taxon>Thermotogota</taxon>
        <taxon>Thermotogae</taxon>
        <taxon>Thermotogales</taxon>
        <taxon>Fervidobacteriaceae</taxon>
        <taxon>Thermosipho</taxon>
    </lineage>
</organism>
<evidence type="ECO:0000256" key="3">
    <source>
        <dbReference type="ARBA" id="ARBA00023004"/>
    </source>
</evidence>
<comment type="caution">
    <text evidence="6">The sequence shown here is derived from an EMBL/GenBank/DDBJ whole genome shotgun (WGS) entry which is preliminary data.</text>
</comment>
<reference evidence="6 7" key="1">
    <citation type="submission" date="2015-06" db="EMBL/GenBank/DDBJ databases">
        <title>Genome sequencing of Thermotogales isolates from hydrothermal vents.</title>
        <authorList>
            <person name="Haverkamp T.H."/>
            <person name="Kublanov I.V."/>
            <person name="Nesbo C.L."/>
        </authorList>
    </citation>
    <scope>NUCLEOTIDE SEQUENCE [LARGE SCALE GENOMIC DNA]</scope>
    <source>
        <strain evidence="7">ik275mar</strain>
    </source>
</reference>
<evidence type="ECO:0000256" key="4">
    <source>
        <dbReference type="ARBA" id="ARBA00023014"/>
    </source>
</evidence>
<dbReference type="InterPro" id="IPR017900">
    <property type="entry name" value="4Fe4S_Fe_S_CS"/>
</dbReference>
<feature type="domain" description="4Fe-4S ferredoxin-type" evidence="5">
    <location>
        <begin position="6"/>
        <end position="35"/>
    </location>
</feature>
<dbReference type="InterPro" id="IPR050572">
    <property type="entry name" value="Fe-S_Ferredoxin"/>
</dbReference>
<name>A0ABX3IN90_9BACT</name>
<dbReference type="Gene3D" id="3.30.70.20">
    <property type="match status" value="1"/>
</dbReference>
<evidence type="ECO:0000313" key="6">
    <source>
        <dbReference type="EMBL" id="ONN27987.1"/>
    </source>
</evidence>
<keyword evidence="3" id="KW-0408">Iron</keyword>
<sequence length="75" mass="8493">MAKKQFKVKINYNWCKSCGICYNTCPTKTIIKGEMNRPKVEDHTTCIGCLMCENLCPDFAIDIVEITEEVGEKNG</sequence>
<evidence type="ECO:0000259" key="5">
    <source>
        <dbReference type="PROSITE" id="PS51379"/>
    </source>
</evidence>
<keyword evidence="2" id="KW-0479">Metal-binding</keyword>
<dbReference type="PANTHER" id="PTHR43687:SF4">
    <property type="entry name" value="BLR5484 PROTEIN"/>
    <property type="match status" value="1"/>
</dbReference>
<protein>
    <submittedName>
        <fullName evidence="6">Ferredoxin</fullName>
    </submittedName>
</protein>
<evidence type="ECO:0000256" key="1">
    <source>
        <dbReference type="ARBA" id="ARBA00022485"/>
    </source>
</evidence>
<dbReference type="Gene3D" id="3.30.70.3270">
    <property type="match status" value="1"/>
</dbReference>
<evidence type="ECO:0000256" key="2">
    <source>
        <dbReference type="ARBA" id="ARBA00022723"/>
    </source>
</evidence>
<keyword evidence="1" id="KW-0004">4Fe-4S</keyword>
<dbReference type="RefSeq" id="WP_075665229.1">
    <property type="nucleotide sequence ID" value="NZ_LBFC01000003.1"/>
</dbReference>
<proteinExistence type="predicted"/>
<accession>A0ABX3IN90</accession>
<dbReference type="Proteomes" id="UP000242616">
    <property type="component" value="Unassembled WGS sequence"/>
</dbReference>
<keyword evidence="7" id="KW-1185">Reference proteome</keyword>
<evidence type="ECO:0000313" key="7">
    <source>
        <dbReference type="Proteomes" id="UP000242616"/>
    </source>
</evidence>
<dbReference type="Pfam" id="PF13237">
    <property type="entry name" value="Fer4_10"/>
    <property type="match status" value="1"/>
</dbReference>
<feature type="domain" description="4Fe-4S ferredoxin-type" evidence="5">
    <location>
        <begin position="36"/>
        <end position="66"/>
    </location>
</feature>